<feature type="domain" description="CPW-WPC" evidence="2">
    <location>
        <begin position="356"/>
        <end position="437"/>
    </location>
</feature>
<keyword evidence="1" id="KW-0472">Membrane</keyword>
<evidence type="ECO:0000313" key="4">
    <source>
        <dbReference type="Proteomes" id="UP000030694"/>
    </source>
</evidence>
<reference evidence="3 4" key="1">
    <citation type="submission" date="2013-02" db="EMBL/GenBank/DDBJ databases">
        <title>The Genome Annotation of Plasmodium falciparum CAMP/Malaysia.</title>
        <authorList>
            <consortium name="The Broad Institute Genome Sequencing Platform"/>
            <consortium name="The Broad Institute Genome Sequencing Center for Infectious Disease"/>
            <person name="Neafsey D."/>
            <person name="Hoffman S."/>
            <person name="Volkman S."/>
            <person name="Rosenthal P."/>
            <person name="Walker B."/>
            <person name="Young S.K."/>
            <person name="Zeng Q."/>
            <person name="Gargeya S."/>
            <person name="Fitzgerald M."/>
            <person name="Haas B."/>
            <person name="Abouelleil A."/>
            <person name="Allen A.W."/>
            <person name="Alvarado L."/>
            <person name="Arachchi H.M."/>
            <person name="Berlin A.M."/>
            <person name="Chapman S.B."/>
            <person name="Gainer-Dewar J."/>
            <person name="Goldberg J."/>
            <person name="Griggs A."/>
            <person name="Gujja S."/>
            <person name="Hansen M."/>
            <person name="Howarth C."/>
            <person name="Imamovic A."/>
            <person name="Ireland A."/>
            <person name="Larimer J."/>
            <person name="McCowan C."/>
            <person name="Murphy C."/>
            <person name="Pearson M."/>
            <person name="Poon T.W."/>
            <person name="Priest M."/>
            <person name="Roberts A."/>
            <person name="Saif S."/>
            <person name="Shea T."/>
            <person name="Sisk P."/>
            <person name="Sykes S."/>
            <person name="Wortman J."/>
            <person name="Nusbaum C."/>
            <person name="Birren B."/>
        </authorList>
    </citation>
    <scope>NUCLEOTIDE SEQUENCE [LARGE SCALE GENOMIC DNA]</scope>
    <source>
        <strain evidence="3 4">CAMP/Malaysia</strain>
    </source>
</reference>
<dbReference type="Proteomes" id="UP000030694">
    <property type="component" value="Unassembled WGS sequence"/>
</dbReference>
<dbReference type="AlphaFoldDB" id="A0A024X3H4"/>
<dbReference type="OMA" id="YTLPCPK"/>
<evidence type="ECO:0000259" key="2">
    <source>
        <dbReference type="SMART" id="SM01099"/>
    </source>
</evidence>
<protein>
    <recommendedName>
        <fullName evidence="2">CPW-WPC domain-containing protein</fullName>
    </recommendedName>
</protein>
<sequence>MYTCHSYISKKLNLLIGCISLYSIIFYTAKISCTVQVKNGGIENLASSSGLLKNVLKHSPRISEEEIKESEIKIIKNAHEEEKKILDKYGKCLKDYTLPCPNYWKRRTDKYGKNVCIANKEYNGFCEQVQIFDEFSEHEKMSYESSCNVEWGCKGSSKEICESGKRDYNVPCPEGFLVQNDNSCKADISVYRGMCNNETINFTHLTSSEKENWSIACEAYWPCYTDCISEEYISDCPKNWKQVNKYDCIPDKNYKGPCRNIKNFKYFTLSMKKDFEEKCKTKFECNNICEKNYEQECPLNWKVEKGYCLAPDTFDLCKRKKISIENMTRKEKENIEKECFVSWPCINNKNTNKPNCQINWLADCPFGWDRKKEDKRDQKKDEYVCILPTEKQIYTEENKFNSLNKEKCTNIFLKKNSDEVIKREIASVCNTPWPCLNNEKIYISHNVDHEQKEENEKLNGPLTNEGKIYKNGKYHIVEEGNFSLSDIMK</sequence>
<dbReference type="EMBL" id="KI927542">
    <property type="protein sequence ID" value="ETW59728.1"/>
    <property type="molecule type" value="Genomic_DNA"/>
</dbReference>
<keyword evidence="1" id="KW-1133">Transmembrane helix</keyword>
<dbReference type="InterPro" id="IPR006387">
    <property type="entry name" value="CPW_WPC_dom"/>
</dbReference>
<dbReference type="OrthoDB" id="373941at2759"/>
<feature type="transmembrane region" description="Helical" evidence="1">
    <location>
        <begin position="12"/>
        <end position="29"/>
    </location>
</feature>
<dbReference type="NCBIfam" id="TIGR01492">
    <property type="entry name" value="CPW_WPC"/>
    <property type="match status" value="4"/>
</dbReference>
<proteinExistence type="predicted"/>
<feature type="domain" description="CPW-WPC" evidence="2">
    <location>
        <begin position="92"/>
        <end position="155"/>
    </location>
</feature>
<accession>A0A024X3H4</accession>
<feature type="domain" description="CPW-WPC" evidence="2">
    <location>
        <begin position="161"/>
        <end position="225"/>
    </location>
</feature>
<name>A0A024X3H4_PLAFC</name>
<evidence type="ECO:0000313" key="3">
    <source>
        <dbReference type="EMBL" id="ETW59728.1"/>
    </source>
</evidence>
<feature type="domain" description="CPW-WPC" evidence="2">
    <location>
        <begin position="227"/>
        <end position="287"/>
    </location>
</feature>
<reference evidence="3 4" key="2">
    <citation type="submission" date="2013-02" db="EMBL/GenBank/DDBJ databases">
        <title>The Genome Sequence of Plasmodium falciparum CAMP/Malaysia.</title>
        <authorList>
            <consortium name="The Broad Institute Genome Sequencing Platform"/>
            <consortium name="The Broad Institute Genome Sequencing Center for Infectious Disease"/>
            <person name="Neafsey D."/>
            <person name="Cheeseman I."/>
            <person name="Volkman S."/>
            <person name="Adams J."/>
            <person name="Walker B."/>
            <person name="Young S.K."/>
            <person name="Zeng Q."/>
            <person name="Gargeya S."/>
            <person name="Fitzgerald M."/>
            <person name="Haas B."/>
            <person name="Abouelleil A."/>
            <person name="Alvarado L."/>
            <person name="Arachchi H.M."/>
            <person name="Berlin A.M."/>
            <person name="Chapman S.B."/>
            <person name="Dewar J."/>
            <person name="Goldberg J."/>
            <person name="Griggs A."/>
            <person name="Gujja S."/>
            <person name="Hansen M."/>
            <person name="Howarth C."/>
            <person name="Imamovic A."/>
            <person name="Larimer J."/>
            <person name="McCowan C."/>
            <person name="Murphy C."/>
            <person name="Neiman D."/>
            <person name="Pearson M."/>
            <person name="Priest M."/>
            <person name="Roberts A."/>
            <person name="Saif S."/>
            <person name="Shea T."/>
            <person name="Sisk P."/>
            <person name="Sykes S."/>
            <person name="Wortman J."/>
            <person name="Nusbaum C."/>
            <person name="Birren B."/>
        </authorList>
    </citation>
    <scope>NUCLEOTIDE SEQUENCE [LARGE SCALE GENOMIC DNA]</scope>
    <source>
        <strain evidence="3 4">CAMP/Malaysia</strain>
    </source>
</reference>
<feature type="domain" description="CPW-WPC" evidence="2">
    <location>
        <begin position="289"/>
        <end position="347"/>
    </location>
</feature>
<keyword evidence="1" id="KW-0812">Transmembrane</keyword>
<dbReference type="Pfam" id="PF09717">
    <property type="entry name" value="CPW_WPC"/>
    <property type="match status" value="5"/>
</dbReference>
<dbReference type="SMART" id="SM01099">
    <property type="entry name" value="CPW_WPC"/>
    <property type="match status" value="5"/>
</dbReference>
<gene>
    <name evidence="3" type="ORF">PFMC_04537</name>
</gene>
<evidence type="ECO:0000256" key="1">
    <source>
        <dbReference type="SAM" id="Phobius"/>
    </source>
</evidence>
<organism evidence="3 4">
    <name type="scientific">Plasmodium falciparum (isolate Camp / Malaysia)</name>
    <dbReference type="NCBI Taxonomy" id="5835"/>
    <lineage>
        <taxon>Eukaryota</taxon>
        <taxon>Sar</taxon>
        <taxon>Alveolata</taxon>
        <taxon>Apicomplexa</taxon>
        <taxon>Aconoidasida</taxon>
        <taxon>Haemosporida</taxon>
        <taxon>Plasmodiidae</taxon>
        <taxon>Plasmodium</taxon>
        <taxon>Plasmodium (Laverania)</taxon>
    </lineage>
</organism>